<dbReference type="RefSeq" id="XP_016613959.1">
    <property type="nucleotide sequence ID" value="XM_016769900.1"/>
</dbReference>
<dbReference type="SUPFAM" id="SSF55486">
    <property type="entry name" value="Metalloproteases ('zincins'), catalytic domain"/>
    <property type="match status" value="1"/>
</dbReference>
<dbReference type="Proteomes" id="UP000053789">
    <property type="component" value="Unassembled WGS sequence"/>
</dbReference>
<proteinExistence type="predicted"/>
<dbReference type="GO" id="GO:0008237">
    <property type="term" value="F:metallopeptidase activity"/>
    <property type="evidence" value="ECO:0007669"/>
    <property type="project" value="InterPro"/>
</dbReference>
<sequence length="697" mass="76245">MSVPPLPPQLPMILPSGLPPDVDTEQPQNDLPHIPPFHHPPFPIPHPTLPGGPPFPIPFRTIRGGCWLVNYEPSGIGLVAYDGTLRVEHNAGGTTASGDLYQRPVILLPSFPPHPPRRIMLPPPNPANGIPIQPRGSYHYYLRITSIPEIFVFGNSFNLGFELWRFDVTTRSWMATPEATLTAKMSWTTAPVGYPSEYLEGDAKNAAGATTGRLKLGWISEFYRKVTVEIDTVAGSERPLGNDVGETWATVFSKVGFLADVKLSDTDVTKAGDPADDSYSDAEMHAALLARRDPVDLDAEWHYHILAVRHIESTERGIMYDWRATDSNNVPREGLGIASHWLVHDIPLWGDVRNTRWGASASAYFRTAVHELGHAFGLQHNEIDNGYMRTSPDIAAQPGGPFPRQIKWAFADDDLKRLRHWADVFVRPGGLEFTAGYTTILPITPTDLNLEIPNLKLKVKPVPSEVPLGAPVRVELELVNDGDTPIEVPENISLKSPFISGTVTSAGVPPRTFKPLLYCTDSCRMTILNPARSNQTNSLMSSLTLLRGAEGPLFPVSGVFEITVTLTWPLEGGQSKAIVIGSATVFITPTADPSHAAAAHKILTTPDVHILLILGGDCNKLKSGKEAITAAIEDRTLKPYYASIEAKRLATKFQGKRNQQLKAAVKLMAETEGAFMTSGERAKLQKLEVIDVTASQD</sequence>
<feature type="region of interest" description="Disordered" evidence="1">
    <location>
        <begin position="1"/>
        <end position="28"/>
    </location>
</feature>
<dbReference type="AlphaFoldDB" id="A0A0D2H8S6"/>
<dbReference type="Gene3D" id="3.40.390.10">
    <property type="entry name" value="Collagenase (Catalytic Domain)"/>
    <property type="match status" value="1"/>
</dbReference>
<name>A0A0D2H8S6_CLAB1</name>
<dbReference type="OrthoDB" id="406838at2759"/>
<dbReference type="VEuPathDB" id="FungiDB:Z519_12193"/>
<evidence type="ECO:0000313" key="3">
    <source>
        <dbReference type="Proteomes" id="UP000053789"/>
    </source>
</evidence>
<dbReference type="InterPro" id="IPR024079">
    <property type="entry name" value="MetalloPept_cat_dom_sf"/>
</dbReference>
<dbReference type="HOGENOM" id="CLU_025788_0_0_1"/>
<evidence type="ECO:0008006" key="4">
    <source>
        <dbReference type="Google" id="ProtNLM"/>
    </source>
</evidence>
<gene>
    <name evidence="2" type="ORF">Z519_12193</name>
</gene>
<dbReference type="GeneID" id="27705121"/>
<protein>
    <recommendedName>
        <fullName evidence="4">Peptidase M10 metallopeptidase domain-containing protein</fullName>
    </recommendedName>
</protein>
<evidence type="ECO:0000313" key="2">
    <source>
        <dbReference type="EMBL" id="KIW87290.1"/>
    </source>
</evidence>
<dbReference type="EMBL" id="KN847005">
    <property type="protein sequence ID" value="KIW87290.1"/>
    <property type="molecule type" value="Genomic_DNA"/>
</dbReference>
<accession>A0A0D2H8S6</accession>
<reference evidence="2" key="1">
    <citation type="submission" date="2015-01" db="EMBL/GenBank/DDBJ databases">
        <title>The Genome Sequence of Cladophialophora bantiana CBS 173.52.</title>
        <authorList>
            <consortium name="The Broad Institute Genomics Platform"/>
            <person name="Cuomo C."/>
            <person name="de Hoog S."/>
            <person name="Gorbushina A."/>
            <person name="Stielow B."/>
            <person name="Teixiera M."/>
            <person name="Abouelleil A."/>
            <person name="Chapman S.B."/>
            <person name="Priest M."/>
            <person name="Young S.K."/>
            <person name="Wortman J."/>
            <person name="Nusbaum C."/>
            <person name="Birren B."/>
        </authorList>
    </citation>
    <scope>NUCLEOTIDE SEQUENCE [LARGE SCALE GENOMIC DNA]</scope>
    <source>
        <strain evidence="2">CBS 173.52</strain>
    </source>
</reference>
<keyword evidence="3" id="KW-1185">Reference proteome</keyword>
<evidence type="ECO:0000256" key="1">
    <source>
        <dbReference type="SAM" id="MobiDB-lite"/>
    </source>
</evidence>
<organism evidence="2 3">
    <name type="scientific">Cladophialophora bantiana (strain ATCC 10958 / CBS 173.52 / CDC B-1940 / NIH 8579)</name>
    <name type="common">Xylohypha bantiana</name>
    <dbReference type="NCBI Taxonomy" id="1442370"/>
    <lineage>
        <taxon>Eukaryota</taxon>
        <taxon>Fungi</taxon>
        <taxon>Dikarya</taxon>
        <taxon>Ascomycota</taxon>
        <taxon>Pezizomycotina</taxon>
        <taxon>Eurotiomycetes</taxon>
        <taxon>Chaetothyriomycetidae</taxon>
        <taxon>Chaetothyriales</taxon>
        <taxon>Herpotrichiellaceae</taxon>
        <taxon>Cladophialophora</taxon>
    </lineage>
</organism>
<feature type="compositionally biased region" description="Pro residues" evidence="1">
    <location>
        <begin position="1"/>
        <end position="10"/>
    </location>
</feature>